<dbReference type="Pfam" id="PF02779">
    <property type="entry name" value="Transket_pyr"/>
    <property type="match status" value="1"/>
</dbReference>
<evidence type="ECO:0000313" key="5">
    <source>
        <dbReference type="EMBL" id="BAM32468.1"/>
    </source>
</evidence>
<organism evidence="5 6">
    <name type="scientific">Helicobacter cinaedi CCUG 18818 = ATCC BAA-847</name>
    <dbReference type="NCBI Taxonomy" id="537971"/>
    <lineage>
        <taxon>Bacteria</taxon>
        <taxon>Pseudomonadati</taxon>
        <taxon>Campylobacterota</taxon>
        <taxon>Epsilonproteobacteria</taxon>
        <taxon>Campylobacterales</taxon>
        <taxon>Helicobacteraceae</taxon>
        <taxon>Helicobacter</taxon>
    </lineage>
</organism>
<accession>A0AAI8MMR3</accession>
<dbReference type="CDD" id="cd07033">
    <property type="entry name" value="TPP_PYR_DXS_TK_like"/>
    <property type="match status" value="1"/>
</dbReference>
<comment type="similarity">
    <text evidence="2">Belongs to the transketolase family.</text>
</comment>
<dbReference type="PANTHER" id="PTHR47514:SF1">
    <property type="entry name" value="TRANSKETOLASE N-TERMINAL SECTION-RELATED"/>
    <property type="match status" value="1"/>
</dbReference>
<feature type="domain" description="Transketolase-like pyrimidine-binding" evidence="4">
    <location>
        <begin position="314"/>
        <end position="480"/>
    </location>
</feature>
<dbReference type="InterPro" id="IPR029061">
    <property type="entry name" value="THDP-binding"/>
</dbReference>
<dbReference type="InterPro" id="IPR005474">
    <property type="entry name" value="Transketolase_N"/>
</dbReference>
<keyword evidence="5" id="KW-0808">Transferase</keyword>
<gene>
    <name evidence="5" type="ORF">HCBAA847_1234</name>
</gene>
<dbReference type="AlphaFoldDB" id="A0AAI8MMR3"/>
<proteinExistence type="inferred from homology"/>
<protein>
    <submittedName>
        <fullName evidence="5">Transketolase subunit A</fullName>
        <ecNumber evidence="5">2.2.1.-</ecNumber>
    </submittedName>
</protein>
<dbReference type="GO" id="GO:0016740">
    <property type="term" value="F:transferase activity"/>
    <property type="evidence" value="ECO:0007669"/>
    <property type="project" value="UniProtKB-KW"/>
</dbReference>
<reference evidence="5 6" key="1">
    <citation type="journal article" date="2012" name="J. Bacteriol.">
        <title>Complete Genome Sequence of Helicobacter cinaedi Type Strain ATCC BAA-847.</title>
        <authorList>
            <person name="Miyoshi-Akiyama T."/>
            <person name="Takeshita N."/>
            <person name="Ohmagari N."/>
            <person name="Kirikae T."/>
        </authorList>
    </citation>
    <scope>NUCLEOTIDE SEQUENCE [LARGE SCALE GENOMIC DNA]</scope>
    <source>
        <strain evidence="5 6">ATCC BAA-847</strain>
    </source>
</reference>
<evidence type="ECO:0000313" key="6">
    <source>
        <dbReference type="Proteomes" id="UP000006036"/>
    </source>
</evidence>
<dbReference type="EC" id="2.2.1.-" evidence="5"/>
<dbReference type="KEGG" id="hcb:HCBAA847_1234"/>
<dbReference type="Pfam" id="PF00456">
    <property type="entry name" value="Transketolase_N"/>
    <property type="match status" value="1"/>
</dbReference>
<dbReference type="Gene3D" id="3.40.50.970">
    <property type="match status" value="2"/>
</dbReference>
<dbReference type="Proteomes" id="UP000006036">
    <property type="component" value="Chromosome 1"/>
</dbReference>
<sequence length="521" mass="57787">MIKKEKLTSQFVREESIAFSCRHNAGHLASSLSSVEILTTLFREFLHFNVENPQDSSRDRLVFSKGHGCYAYYVILNALGFIPDDVFYSFGTESSVLKGCVSYTPEFMLEASTGSLGHGLPIAVGMAQSLKMQGKNNKVVCIIGDGEMQEGSNFEALASAYRFKLDNLLIIIDANDLSAMDRLEHIGLPNDTLSRVLRAYVDEECFYDIDGHNENALREAYRHFFDDAKGLSIIVARTIKGKGVAMIESNAKYHYRCPLQDGFVWQDKAMDISRASIAQQEKSHTTQTSTPTWIEAHTPTNAKQNATISGPQTLANKKQIMDALYPYFANDEKMVLLVGDMGFAVLDSYFEHFSYRVFNVGIAEQAMVGMAAGMYLSGLKPVVYAQIPFLSMRAYEQIRYDVCEHYLGVIIIGVGADNYFKALGRSHCMDSDDIKLMEILPQLQIVSLDENGVKMALERYFSAKNLSSPPPRCISGAYNARVCNNAKKSAALRAANEFAYINSFADSADLSAGLSVEVAYA</sequence>
<evidence type="ECO:0000256" key="3">
    <source>
        <dbReference type="ARBA" id="ARBA00023052"/>
    </source>
</evidence>
<evidence type="ECO:0000256" key="1">
    <source>
        <dbReference type="ARBA" id="ARBA00001964"/>
    </source>
</evidence>
<dbReference type="RefSeq" id="WP_015453548.1">
    <property type="nucleotide sequence ID" value="NC_020555.1"/>
</dbReference>
<evidence type="ECO:0000256" key="2">
    <source>
        <dbReference type="ARBA" id="ARBA00007131"/>
    </source>
</evidence>
<dbReference type="PANTHER" id="PTHR47514">
    <property type="entry name" value="TRANSKETOLASE N-TERMINAL SECTION-RELATED"/>
    <property type="match status" value="1"/>
</dbReference>
<name>A0AAI8MMR3_9HELI</name>
<dbReference type="InterPro" id="IPR005475">
    <property type="entry name" value="Transketolase-like_Pyr-bd"/>
</dbReference>
<dbReference type="SMART" id="SM00861">
    <property type="entry name" value="Transket_pyr"/>
    <property type="match status" value="1"/>
</dbReference>
<comment type="cofactor">
    <cofactor evidence="1">
        <name>thiamine diphosphate</name>
        <dbReference type="ChEBI" id="CHEBI:58937"/>
    </cofactor>
</comment>
<dbReference type="SUPFAM" id="SSF52518">
    <property type="entry name" value="Thiamin diphosphate-binding fold (THDP-binding)"/>
    <property type="match status" value="2"/>
</dbReference>
<dbReference type="EMBL" id="AP012492">
    <property type="protein sequence ID" value="BAM32468.1"/>
    <property type="molecule type" value="Genomic_DNA"/>
</dbReference>
<evidence type="ECO:0000259" key="4">
    <source>
        <dbReference type="SMART" id="SM00861"/>
    </source>
</evidence>
<keyword evidence="3" id="KW-0786">Thiamine pyrophosphate</keyword>